<dbReference type="AlphaFoldDB" id="A0A286AAC0"/>
<proteinExistence type="predicted"/>
<evidence type="ECO:0000259" key="8">
    <source>
        <dbReference type="PROSITE" id="PS51007"/>
    </source>
</evidence>
<dbReference type="RefSeq" id="WP_097133021.1">
    <property type="nucleotide sequence ID" value="NZ_OCMT01000003.1"/>
</dbReference>
<comment type="PTM">
    <text evidence="6">Binds 1 heme c group covalently per subunit.</text>
</comment>
<protein>
    <submittedName>
        <fullName evidence="9">Cytochrome c</fullName>
    </submittedName>
</protein>
<feature type="signal peptide" evidence="7">
    <location>
        <begin position="1"/>
        <end position="22"/>
    </location>
</feature>
<evidence type="ECO:0000256" key="6">
    <source>
        <dbReference type="PIRSR" id="PIRSR602324-1"/>
    </source>
</evidence>
<evidence type="ECO:0000256" key="2">
    <source>
        <dbReference type="ARBA" id="ARBA00022617"/>
    </source>
</evidence>
<gene>
    <name evidence="9" type="ORF">SAMN06297358_3219</name>
</gene>
<evidence type="ECO:0000256" key="3">
    <source>
        <dbReference type="ARBA" id="ARBA00022723"/>
    </source>
</evidence>
<keyword evidence="2 6" id="KW-0349">Heme</keyword>
<feature type="binding site" description="covalent" evidence="6">
    <location>
        <position position="58"/>
    </location>
    <ligand>
        <name>heme c</name>
        <dbReference type="ChEBI" id="CHEBI:61717"/>
    </ligand>
</feature>
<dbReference type="InterPro" id="IPR036909">
    <property type="entry name" value="Cyt_c-like_dom_sf"/>
</dbReference>
<dbReference type="InterPro" id="IPR002324">
    <property type="entry name" value="Cyt_c_ID"/>
</dbReference>
<keyword evidence="3 6" id="KW-0479">Metal-binding</keyword>
<dbReference type="InterPro" id="IPR009056">
    <property type="entry name" value="Cyt_c-like_dom"/>
</dbReference>
<keyword evidence="4" id="KW-0249">Electron transport</keyword>
<keyword evidence="7" id="KW-0732">Signal</keyword>
<feature type="binding site" description="covalent" evidence="6">
    <location>
        <position position="62"/>
    </location>
    <ligand>
        <name>heme c</name>
        <dbReference type="ChEBI" id="CHEBI:61717"/>
    </ligand>
</feature>
<dbReference type="GO" id="GO:0020037">
    <property type="term" value="F:heme binding"/>
    <property type="evidence" value="ECO:0007669"/>
    <property type="project" value="InterPro"/>
</dbReference>
<feature type="binding site" description="covalent" evidence="6">
    <location>
        <position position="107"/>
    </location>
    <ligand>
        <name>heme c</name>
        <dbReference type="ChEBI" id="CHEBI:61717"/>
    </ligand>
</feature>
<evidence type="ECO:0000256" key="4">
    <source>
        <dbReference type="ARBA" id="ARBA00022982"/>
    </source>
</evidence>
<keyword evidence="5 6" id="KW-0408">Iron</keyword>
<dbReference type="PRINTS" id="PR00606">
    <property type="entry name" value="CYTCHROMECID"/>
</dbReference>
<evidence type="ECO:0000313" key="10">
    <source>
        <dbReference type="Proteomes" id="UP000219281"/>
    </source>
</evidence>
<dbReference type="GO" id="GO:0005506">
    <property type="term" value="F:iron ion binding"/>
    <property type="evidence" value="ECO:0007669"/>
    <property type="project" value="InterPro"/>
</dbReference>
<dbReference type="PROSITE" id="PS51007">
    <property type="entry name" value="CYTC"/>
    <property type="match status" value="1"/>
</dbReference>
<name>A0A286AAC0_9SPHI</name>
<keyword evidence="10" id="KW-1185">Reference proteome</keyword>
<dbReference type="SUPFAM" id="SSF46626">
    <property type="entry name" value="Cytochrome c"/>
    <property type="match status" value="1"/>
</dbReference>
<evidence type="ECO:0000256" key="5">
    <source>
        <dbReference type="ARBA" id="ARBA00023004"/>
    </source>
</evidence>
<dbReference type="EMBL" id="OCMT01000003">
    <property type="protein sequence ID" value="SOD18853.1"/>
    <property type="molecule type" value="Genomic_DNA"/>
</dbReference>
<keyword evidence="1" id="KW-0813">Transport</keyword>
<reference evidence="10" key="1">
    <citation type="submission" date="2017-09" db="EMBL/GenBank/DDBJ databases">
        <authorList>
            <person name="Varghese N."/>
            <person name="Submissions S."/>
        </authorList>
    </citation>
    <scope>NUCLEOTIDE SEQUENCE [LARGE SCALE GENOMIC DNA]</scope>
    <source>
        <strain evidence="10">CGMCC 1.12803</strain>
    </source>
</reference>
<sequence length="130" mass="14052">MKRTLLILGVTSIFVASLSAFKPEPKTEPAVTINAPAIPKIATMQMSGGELLINKSDCIGCHHKINKLIGPSYTDIAKKYPNTDKNQLLLADKIIKGGSGVWGKIPMTPHPKISPSDAKLMAKYILSLKK</sequence>
<evidence type="ECO:0000256" key="1">
    <source>
        <dbReference type="ARBA" id="ARBA00022448"/>
    </source>
</evidence>
<dbReference type="OrthoDB" id="9814063at2"/>
<evidence type="ECO:0000256" key="7">
    <source>
        <dbReference type="SAM" id="SignalP"/>
    </source>
</evidence>
<dbReference type="Proteomes" id="UP000219281">
    <property type="component" value="Unassembled WGS sequence"/>
</dbReference>
<dbReference type="Gene3D" id="1.10.760.10">
    <property type="entry name" value="Cytochrome c-like domain"/>
    <property type="match status" value="1"/>
</dbReference>
<evidence type="ECO:0000313" key="9">
    <source>
        <dbReference type="EMBL" id="SOD18853.1"/>
    </source>
</evidence>
<accession>A0A286AAC0</accession>
<feature type="chain" id="PRO_5013284396" evidence="7">
    <location>
        <begin position="23"/>
        <end position="130"/>
    </location>
</feature>
<feature type="domain" description="Cytochrome c" evidence="8">
    <location>
        <begin position="44"/>
        <end position="129"/>
    </location>
</feature>
<dbReference type="GO" id="GO:0009055">
    <property type="term" value="F:electron transfer activity"/>
    <property type="evidence" value="ECO:0007669"/>
    <property type="project" value="InterPro"/>
</dbReference>
<dbReference type="Pfam" id="PF00034">
    <property type="entry name" value="Cytochrom_C"/>
    <property type="match status" value="1"/>
</dbReference>
<organism evidence="9 10">
    <name type="scientific">Pedobacter xixiisoli</name>
    <dbReference type="NCBI Taxonomy" id="1476464"/>
    <lineage>
        <taxon>Bacteria</taxon>
        <taxon>Pseudomonadati</taxon>
        <taxon>Bacteroidota</taxon>
        <taxon>Sphingobacteriia</taxon>
        <taxon>Sphingobacteriales</taxon>
        <taxon>Sphingobacteriaceae</taxon>
        <taxon>Pedobacter</taxon>
    </lineage>
</organism>